<dbReference type="Proteomes" id="UP000030664">
    <property type="component" value="Unassembled WGS sequence"/>
</dbReference>
<dbReference type="InterPro" id="IPR009057">
    <property type="entry name" value="Homeodomain-like_sf"/>
</dbReference>
<dbReference type="GO" id="GO:0004803">
    <property type="term" value="F:transposase activity"/>
    <property type="evidence" value="ECO:0007669"/>
    <property type="project" value="InterPro"/>
</dbReference>
<feature type="coiled-coil region" evidence="1">
    <location>
        <begin position="73"/>
        <end position="100"/>
    </location>
</feature>
<organism evidence="3 4">
    <name type="scientific">Kocuria marina</name>
    <dbReference type="NCBI Taxonomy" id="223184"/>
    <lineage>
        <taxon>Bacteria</taxon>
        <taxon>Bacillati</taxon>
        <taxon>Actinomycetota</taxon>
        <taxon>Actinomycetes</taxon>
        <taxon>Micrococcales</taxon>
        <taxon>Micrococcaceae</taxon>
        <taxon>Kocuria</taxon>
    </lineage>
</organism>
<dbReference type="GO" id="GO:0006313">
    <property type="term" value="P:DNA transposition"/>
    <property type="evidence" value="ECO:0007669"/>
    <property type="project" value="InterPro"/>
</dbReference>
<feature type="region of interest" description="Disordered" evidence="2">
    <location>
        <begin position="1"/>
        <end position="20"/>
    </location>
</feature>
<dbReference type="AlphaFoldDB" id="A0A0B0DDC5"/>
<dbReference type="InterPro" id="IPR002514">
    <property type="entry name" value="Transposase_8"/>
</dbReference>
<dbReference type="EMBL" id="JROM01000034">
    <property type="protein sequence ID" value="KHE74157.1"/>
    <property type="molecule type" value="Genomic_DNA"/>
</dbReference>
<dbReference type="InterPro" id="IPR036388">
    <property type="entry name" value="WH-like_DNA-bd_sf"/>
</dbReference>
<dbReference type="Gene3D" id="1.10.10.10">
    <property type="entry name" value="Winged helix-like DNA-binding domain superfamily/Winged helix DNA-binding domain"/>
    <property type="match status" value="1"/>
</dbReference>
<dbReference type="GO" id="GO:0003677">
    <property type="term" value="F:DNA binding"/>
    <property type="evidence" value="ECO:0007669"/>
    <property type="project" value="InterPro"/>
</dbReference>
<name>A0A0B0DDC5_9MICC</name>
<dbReference type="eggNOG" id="COG2963">
    <property type="taxonomic scope" value="Bacteria"/>
</dbReference>
<accession>A0A0B0DDC5</accession>
<proteinExistence type="predicted"/>
<evidence type="ECO:0000313" key="4">
    <source>
        <dbReference type="Proteomes" id="UP000030664"/>
    </source>
</evidence>
<dbReference type="SUPFAM" id="SSF46689">
    <property type="entry name" value="Homeodomain-like"/>
    <property type="match status" value="1"/>
</dbReference>
<evidence type="ECO:0000313" key="3">
    <source>
        <dbReference type="EMBL" id="KHE74157.1"/>
    </source>
</evidence>
<keyword evidence="1" id="KW-0175">Coiled coil</keyword>
<sequence>MPKELANGKPTTRRYSDEEKAAAVRMVRTLRAELGVTQGTVQRVATQLGYGVESVRMWVKQADIDEGVTSGVSSAEAQRVKELEQEVRELRRANEVLKRAASFFGAELDRHYRK</sequence>
<protein>
    <submittedName>
        <fullName evidence="3">Transposase</fullName>
    </submittedName>
</protein>
<evidence type="ECO:0000256" key="1">
    <source>
        <dbReference type="SAM" id="Coils"/>
    </source>
</evidence>
<reference evidence="3 4" key="1">
    <citation type="submission" date="2014-09" db="EMBL/GenBank/DDBJ databases">
        <title>High-quality draft genome sequence of Kocuria marina SO9-6, an actinobacterium isolated from a copper mine.</title>
        <authorList>
            <person name="Castro D.B."/>
            <person name="Pereira L.B."/>
            <person name="Silva M.V."/>
            <person name="Silva B.P."/>
            <person name="Zanardi B.R."/>
            <person name="Carlos C."/>
            <person name="Belgini D.R."/>
            <person name="Limache E.G."/>
            <person name="Lacerda G.V."/>
            <person name="Nery M.B."/>
            <person name="Gomes M.B."/>
            <person name="Souza S."/>
            <person name="Silva T.M."/>
            <person name="Rodrigues V.D."/>
            <person name="Paulino L.C."/>
            <person name="Vicentini R."/>
            <person name="Ferraz L.F."/>
            <person name="Ottoboni L.M."/>
        </authorList>
    </citation>
    <scope>NUCLEOTIDE SEQUENCE [LARGE SCALE GENOMIC DNA]</scope>
    <source>
        <strain evidence="3 4">SO9-6</strain>
    </source>
</reference>
<gene>
    <name evidence="3" type="ORF">AS25_08585</name>
</gene>
<evidence type="ECO:0000256" key="2">
    <source>
        <dbReference type="SAM" id="MobiDB-lite"/>
    </source>
</evidence>
<dbReference type="Pfam" id="PF01527">
    <property type="entry name" value="HTH_Tnp_1"/>
    <property type="match status" value="1"/>
</dbReference>
<comment type="caution">
    <text evidence="3">The sequence shown here is derived from an EMBL/GenBank/DDBJ whole genome shotgun (WGS) entry which is preliminary data.</text>
</comment>
<dbReference type="STRING" id="223184.AS25_08585"/>